<dbReference type="SUPFAM" id="SSF52374">
    <property type="entry name" value="Nucleotidylyl transferase"/>
    <property type="match status" value="1"/>
</dbReference>
<feature type="domain" description="Cytidyltransferase-like" evidence="4">
    <location>
        <begin position="5"/>
        <end position="124"/>
    </location>
</feature>
<dbReference type="Gene3D" id="3.40.50.620">
    <property type="entry name" value="HUPs"/>
    <property type="match status" value="1"/>
</dbReference>
<dbReference type="NCBIfam" id="TIGR00125">
    <property type="entry name" value="cyt_tran_rel"/>
    <property type="match status" value="1"/>
</dbReference>
<comment type="caution">
    <text evidence="6">The sequence shown here is derived from an EMBL/GenBank/DDBJ whole genome shotgun (WGS) entry which is preliminary data.</text>
</comment>
<accession>A0ABT9NCX7</accession>
<dbReference type="Pfam" id="PF22725">
    <property type="entry name" value="GFO_IDH_MocA_C3"/>
    <property type="match status" value="1"/>
</dbReference>
<evidence type="ECO:0000256" key="2">
    <source>
        <dbReference type="ARBA" id="ARBA00023002"/>
    </source>
</evidence>
<evidence type="ECO:0000259" key="4">
    <source>
        <dbReference type="Pfam" id="PF01467"/>
    </source>
</evidence>
<evidence type="ECO:0000259" key="3">
    <source>
        <dbReference type="Pfam" id="PF01408"/>
    </source>
</evidence>
<keyword evidence="7" id="KW-1185">Reference proteome</keyword>
<feature type="domain" description="GFO/IDH/MocA-like oxidoreductase" evidence="5">
    <location>
        <begin position="256"/>
        <end position="368"/>
    </location>
</feature>
<keyword evidence="2" id="KW-0560">Oxidoreductase</keyword>
<protein>
    <submittedName>
        <fullName evidence="6">Choline-phosphate cytidylyltransferase</fullName>
        <ecNumber evidence="6">2.7.7.15</ecNumber>
    </submittedName>
</protein>
<keyword evidence="6" id="KW-0548">Nucleotidyltransferase</keyword>
<dbReference type="RefSeq" id="WP_307014600.1">
    <property type="nucleotide sequence ID" value="NZ_JAUSQW010000001.1"/>
</dbReference>
<feature type="domain" description="Gfo/Idh/MocA-like oxidoreductase N-terminal" evidence="3">
    <location>
        <begin position="133"/>
        <end position="245"/>
    </location>
</feature>
<dbReference type="Gene3D" id="3.40.50.720">
    <property type="entry name" value="NAD(P)-binding Rossmann-like Domain"/>
    <property type="match status" value="1"/>
</dbReference>
<dbReference type="InterPro" id="IPR000683">
    <property type="entry name" value="Gfo/Idh/MocA-like_OxRdtase_N"/>
</dbReference>
<organism evidence="6 7">
    <name type="scientific">Arcanobacterium wilhelmae</name>
    <dbReference type="NCBI Taxonomy" id="1803177"/>
    <lineage>
        <taxon>Bacteria</taxon>
        <taxon>Bacillati</taxon>
        <taxon>Actinomycetota</taxon>
        <taxon>Actinomycetes</taxon>
        <taxon>Actinomycetales</taxon>
        <taxon>Actinomycetaceae</taxon>
        <taxon>Arcanobacterium</taxon>
    </lineage>
</organism>
<dbReference type="SUPFAM" id="SSF55347">
    <property type="entry name" value="Glyceraldehyde-3-phosphate dehydrogenase-like, C-terminal domain"/>
    <property type="match status" value="1"/>
</dbReference>
<dbReference type="InterPro" id="IPR055170">
    <property type="entry name" value="GFO_IDH_MocA-like_dom"/>
</dbReference>
<dbReference type="PANTHER" id="PTHR22604">
    <property type="entry name" value="OXIDOREDUCTASES"/>
    <property type="match status" value="1"/>
</dbReference>
<dbReference type="InterPro" id="IPR004821">
    <property type="entry name" value="Cyt_trans-like"/>
</dbReference>
<evidence type="ECO:0000313" key="7">
    <source>
        <dbReference type="Proteomes" id="UP001235966"/>
    </source>
</evidence>
<sequence length="444" mass="49770">MTTVITYGTYDLLHEGHRRLLERAKALGDKLIVGVTSDSYDRQRGKLNVHDKLLQRVANVRATGLADEIVVEEYEGQKIHDIEKYDVDIFAIGSDWRGKFDYLGDYCEVVYLERTKGISSTQLRSVEDGMLALGIIGAGRSARRMVKESWRVSGVQILGLYSRDIEQALELSQEMELAQPASSAQQIIEESDAVYIASPHGTHYEYAKEAIEAGKDVLVENPITLHGDEAVELYNLAKDRGVVLLEAAKTAYFTGFRRMVEMARSGGIGKIKAVDATFTKLIHDGREVEAPDGGALSEMGTYPLMAIFKLLGLEYESASWDVFRESESGVDTFARISLKYPHAIATATVGIGVKSEGDLVVSGTQGYLYVPAPWWLTDNFELRYEDTRRNRHFFYPFEDSGYRYELAEFVKAIRAGKLTSFKWKPEESIATVKLLEQARKSDLL</sequence>
<evidence type="ECO:0000313" key="6">
    <source>
        <dbReference type="EMBL" id="MDP9801226.1"/>
    </source>
</evidence>
<proteinExistence type="inferred from homology"/>
<dbReference type="GO" id="GO:0004105">
    <property type="term" value="F:choline-phosphate cytidylyltransferase activity"/>
    <property type="evidence" value="ECO:0007669"/>
    <property type="project" value="UniProtKB-EC"/>
</dbReference>
<dbReference type="InterPro" id="IPR050984">
    <property type="entry name" value="Gfo/Idh/MocA_domain"/>
</dbReference>
<reference evidence="6 7" key="1">
    <citation type="submission" date="2023-07" db="EMBL/GenBank/DDBJ databases">
        <title>Sequencing the genomes of 1000 actinobacteria strains.</title>
        <authorList>
            <person name="Klenk H.-P."/>
        </authorList>
    </citation>
    <scope>NUCLEOTIDE SEQUENCE [LARGE SCALE GENOMIC DNA]</scope>
    <source>
        <strain evidence="6 7">DSM 102162</strain>
    </source>
</reference>
<dbReference type="Pfam" id="PF01467">
    <property type="entry name" value="CTP_transf_like"/>
    <property type="match status" value="1"/>
</dbReference>
<dbReference type="Pfam" id="PF01408">
    <property type="entry name" value="GFO_IDH_MocA"/>
    <property type="match status" value="1"/>
</dbReference>
<comment type="similarity">
    <text evidence="1">Belongs to the Gfo/Idh/MocA family.</text>
</comment>
<dbReference type="InterPro" id="IPR014729">
    <property type="entry name" value="Rossmann-like_a/b/a_fold"/>
</dbReference>
<evidence type="ECO:0000259" key="5">
    <source>
        <dbReference type="Pfam" id="PF22725"/>
    </source>
</evidence>
<dbReference type="InterPro" id="IPR036291">
    <property type="entry name" value="NAD(P)-bd_dom_sf"/>
</dbReference>
<keyword evidence="6" id="KW-0808">Transferase</keyword>
<dbReference type="Proteomes" id="UP001235966">
    <property type="component" value="Unassembled WGS sequence"/>
</dbReference>
<dbReference type="EC" id="2.7.7.15" evidence="6"/>
<gene>
    <name evidence="6" type="ORF">J2S49_001302</name>
</gene>
<name>A0ABT9NCX7_9ACTO</name>
<dbReference type="SUPFAM" id="SSF51735">
    <property type="entry name" value="NAD(P)-binding Rossmann-fold domains"/>
    <property type="match status" value="1"/>
</dbReference>
<dbReference type="PANTHER" id="PTHR22604:SF105">
    <property type="entry name" value="TRANS-1,2-DIHYDROBENZENE-1,2-DIOL DEHYDROGENASE"/>
    <property type="match status" value="1"/>
</dbReference>
<dbReference type="EMBL" id="JAUSQW010000001">
    <property type="protein sequence ID" value="MDP9801226.1"/>
    <property type="molecule type" value="Genomic_DNA"/>
</dbReference>
<evidence type="ECO:0000256" key="1">
    <source>
        <dbReference type="ARBA" id="ARBA00010928"/>
    </source>
</evidence>
<dbReference type="Gene3D" id="3.30.360.10">
    <property type="entry name" value="Dihydrodipicolinate Reductase, domain 2"/>
    <property type="match status" value="1"/>
</dbReference>